<comment type="subcellular location">
    <subcellularLocation>
        <location evidence="2">Chromosome</location>
    </subcellularLocation>
    <subcellularLocation>
        <location evidence="1">Nucleus</location>
    </subcellularLocation>
</comment>
<dbReference type="InterPro" id="IPR005161">
    <property type="entry name" value="Ku_N"/>
</dbReference>
<dbReference type="FunFam" id="1.10.1600.10:FF:000002">
    <property type="entry name" value="X-ray repair cross-complementing protein 5"/>
    <property type="match status" value="1"/>
</dbReference>
<organism evidence="15 16">
    <name type="scientific">Pieris macdunnoughi</name>
    <dbReference type="NCBI Taxonomy" id="345717"/>
    <lineage>
        <taxon>Eukaryota</taxon>
        <taxon>Metazoa</taxon>
        <taxon>Ecdysozoa</taxon>
        <taxon>Arthropoda</taxon>
        <taxon>Hexapoda</taxon>
        <taxon>Insecta</taxon>
        <taxon>Pterygota</taxon>
        <taxon>Neoptera</taxon>
        <taxon>Endopterygota</taxon>
        <taxon>Lepidoptera</taxon>
        <taxon>Glossata</taxon>
        <taxon>Ditrysia</taxon>
        <taxon>Papilionoidea</taxon>
        <taxon>Pieridae</taxon>
        <taxon>Pierinae</taxon>
        <taxon>Pieris</taxon>
    </lineage>
</organism>
<protein>
    <recommendedName>
        <fullName evidence="14">VWFA domain-containing protein</fullName>
    </recommendedName>
</protein>
<dbReference type="Gene3D" id="3.40.50.410">
    <property type="entry name" value="von Willebrand factor, type A domain"/>
    <property type="match status" value="1"/>
</dbReference>
<keyword evidence="4" id="KW-0158">Chromosome</keyword>
<dbReference type="GO" id="GO:0016787">
    <property type="term" value="F:hydrolase activity"/>
    <property type="evidence" value="ECO:0007669"/>
    <property type="project" value="UniProtKB-KW"/>
</dbReference>
<dbReference type="GO" id="GO:0004386">
    <property type="term" value="F:helicase activity"/>
    <property type="evidence" value="ECO:0007669"/>
    <property type="project" value="UniProtKB-KW"/>
</dbReference>
<evidence type="ECO:0000256" key="9">
    <source>
        <dbReference type="ARBA" id="ARBA00022840"/>
    </source>
</evidence>
<dbReference type="EMBL" id="CAJOBZ010000062">
    <property type="protein sequence ID" value="CAF4929683.1"/>
    <property type="molecule type" value="Genomic_DNA"/>
</dbReference>
<evidence type="ECO:0000256" key="12">
    <source>
        <dbReference type="ARBA" id="ARBA00023204"/>
    </source>
</evidence>
<keyword evidence="16" id="KW-1185">Reference proteome</keyword>
<comment type="similarity">
    <text evidence="3">Belongs to the ku80 family.</text>
</comment>
<keyword evidence="8" id="KW-0347">Helicase</keyword>
<dbReference type="PROSITE" id="PS50234">
    <property type="entry name" value="VWFA"/>
    <property type="match status" value="1"/>
</dbReference>
<dbReference type="GO" id="GO:0043564">
    <property type="term" value="C:Ku70:Ku80 complex"/>
    <property type="evidence" value="ECO:0007669"/>
    <property type="project" value="InterPro"/>
</dbReference>
<dbReference type="PANTHER" id="PTHR12604">
    <property type="entry name" value="KU AUTOANTIGEN DNA HELICASE"/>
    <property type="match status" value="1"/>
</dbReference>
<dbReference type="Gene3D" id="1.25.40.240">
    <property type="entry name" value="Ku, C-terminal domain"/>
    <property type="match status" value="1"/>
</dbReference>
<dbReference type="SMART" id="SM00559">
    <property type="entry name" value="Ku78"/>
    <property type="match status" value="1"/>
</dbReference>
<evidence type="ECO:0000256" key="1">
    <source>
        <dbReference type="ARBA" id="ARBA00004123"/>
    </source>
</evidence>
<dbReference type="InterPro" id="IPR036494">
    <property type="entry name" value="Ku_C_sf"/>
</dbReference>
<evidence type="ECO:0000256" key="8">
    <source>
        <dbReference type="ARBA" id="ARBA00022806"/>
    </source>
</evidence>
<dbReference type="InterPro" id="IPR016194">
    <property type="entry name" value="SPOC-like_C_dom_sf"/>
</dbReference>
<proteinExistence type="inferred from homology"/>
<evidence type="ECO:0000256" key="3">
    <source>
        <dbReference type="ARBA" id="ARBA00007726"/>
    </source>
</evidence>
<keyword evidence="7" id="KW-0378">Hydrolase</keyword>
<evidence type="ECO:0000259" key="14">
    <source>
        <dbReference type="PROSITE" id="PS50234"/>
    </source>
</evidence>
<dbReference type="PANTHER" id="PTHR12604:SF4">
    <property type="entry name" value="X-RAY REPAIR CROSS-COMPLEMENTING PROTEIN 5"/>
    <property type="match status" value="1"/>
</dbReference>
<dbReference type="GO" id="GO:0042162">
    <property type="term" value="F:telomeric DNA binding"/>
    <property type="evidence" value="ECO:0007669"/>
    <property type="project" value="InterPro"/>
</dbReference>
<gene>
    <name evidence="15" type="ORF">PMACD_LOCUS13747</name>
</gene>
<dbReference type="InterPro" id="IPR014893">
    <property type="entry name" value="Ku_PK_bind"/>
</dbReference>
<feature type="domain" description="VWFA" evidence="14">
    <location>
        <begin position="9"/>
        <end position="160"/>
    </location>
</feature>
<dbReference type="Pfam" id="PF02735">
    <property type="entry name" value="Ku"/>
    <property type="match status" value="1"/>
</dbReference>
<dbReference type="SUPFAM" id="SSF100939">
    <property type="entry name" value="SPOC domain-like"/>
    <property type="match status" value="1"/>
</dbReference>
<keyword evidence="6" id="KW-0227">DNA damage</keyword>
<keyword evidence="5" id="KW-0547">Nucleotide-binding</keyword>
<evidence type="ECO:0000256" key="10">
    <source>
        <dbReference type="ARBA" id="ARBA00023125"/>
    </source>
</evidence>
<evidence type="ECO:0000313" key="15">
    <source>
        <dbReference type="EMBL" id="CAF4929683.1"/>
    </source>
</evidence>
<dbReference type="GO" id="GO:0005524">
    <property type="term" value="F:ATP binding"/>
    <property type="evidence" value="ECO:0007669"/>
    <property type="project" value="UniProtKB-KW"/>
</dbReference>
<dbReference type="InterPro" id="IPR036465">
    <property type="entry name" value="vWFA_dom_sf"/>
</dbReference>
<dbReference type="GO" id="GO:0006303">
    <property type="term" value="P:double-strand break repair via nonhomologous end joining"/>
    <property type="evidence" value="ECO:0007669"/>
    <property type="project" value="InterPro"/>
</dbReference>
<keyword evidence="10" id="KW-0238">DNA-binding</keyword>
<dbReference type="GO" id="GO:0006310">
    <property type="term" value="P:DNA recombination"/>
    <property type="evidence" value="ECO:0007669"/>
    <property type="project" value="UniProtKB-KW"/>
</dbReference>
<sequence>MAPTKIDQGTLIILDMGRNVSEPENKGEKSFYESAKECVGKIIERKIISQGKNYLGIILLGSKKSCADFKYIELFRELQAPTWQMIRDLPEKPCKAKGNWFDALIVAFNHFQNGISGVKFVNKQIILITNFEAPSYADDEDIDKVLAGVKENDFEIDVFGPDLYAETKSNDIDIAKKFVEGTNGTTASFEFIMRYLLFHKKKITNAMPWNVDLSIGPNIKIPVSAYIRVKDEPVVKNWLKSVRDPVTNTASTTEGIMKSKVFVNTDNKSICEQADVIKGYYYGQEIIPFSECDKSMLYDSGVKSLNVYGFTKASNISWQTLNGDGLSYLFGSKKDKKAQYTIKCLAECLHELNLVGLVRRVYNTGNAPKMYVLMPVIDTKCICLSLIGICYKEDLKHIAFPPTNSKKYACTDEQVNAFKNLIQAMDLTKAYQESDYDDTEAFPIAETVSPSAQYVMDCIAYRAMNPGKPLPPPREEIMMLFKTPPLIEKRAKEPIQKLKSLFQLNKVEVKSKKIIIEPMDVDLVKPTFDEHRLENDKQKMQLNIVDKLFKVENVETDPTNDFVMLKEAGKPFKDLCFEMSQVIERLIFGNIDANFDKAFNAIEHFRNECVLADPSYYNNWLREFKTELNDRKKINILEMFDKKKVNFIIKSENEKSTFINEDEDSQLYENDTMADLTEVTISTQINEMFADI</sequence>
<dbReference type="GO" id="GO:0003684">
    <property type="term" value="F:damaged DNA binding"/>
    <property type="evidence" value="ECO:0007669"/>
    <property type="project" value="InterPro"/>
</dbReference>
<dbReference type="Pfam" id="PF03731">
    <property type="entry name" value="Ku_N"/>
    <property type="match status" value="1"/>
</dbReference>
<dbReference type="GO" id="GO:0003690">
    <property type="term" value="F:double-stranded DNA binding"/>
    <property type="evidence" value="ECO:0007669"/>
    <property type="project" value="TreeGrafter"/>
</dbReference>
<dbReference type="CDD" id="cd00873">
    <property type="entry name" value="KU80"/>
    <property type="match status" value="1"/>
</dbReference>
<dbReference type="OrthoDB" id="30826at2759"/>
<evidence type="ECO:0000313" key="16">
    <source>
        <dbReference type="Proteomes" id="UP000663880"/>
    </source>
</evidence>
<comment type="caution">
    <text evidence="15">The sequence shown here is derived from an EMBL/GenBank/DDBJ whole genome shotgun (WGS) entry which is preliminary data.</text>
</comment>
<keyword evidence="12" id="KW-0234">DNA repair</keyword>
<accession>A0A821WR56</accession>
<dbReference type="Gene3D" id="2.40.290.10">
    <property type="match status" value="1"/>
</dbReference>
<evidence type="ECO:0000256" key="2">
    <source>
        <dbReference type="ARBA" id="ARBA00004286"/>
    </source>
</evidence>
<keyword evidence="13" id="KW-0539">Nucleus</keyword>
<dbReference type="InterPro" id="IPR006164">
    <property type="entry name" value="DNA_bd_Ku70/Ku80"/>
</dbReference>
<name>A0A821WR56_9NEOP</name>
<reference evidence="15" key="1">
    <citation type="submission" date="2021-02" db="EMBL/GenBank/DDBJ databases">
        <authorList>
            <person name="Steward A R."/>
        </authorList>
    </citation>
    <scope>NUCLEOTIDE SEQUENCE</scope>
</reference>
<evidence type="ECO:0000256" key="6">
    <source>
        <dbReference type="ARBA" id="ARBA00022763"/>
    </source>
</evidence>
<dbReference type="AlphaFoldDB" id="A0A821WR56"/>
<dbReference type="InterPro" id="IPR024193">
    <property type="entry name" value="Ku80"/>
</dbReference>
<evidence type="ECO:0000256" key="7">
    <source>
        <dbReference type="ARBA" id="ARBA00022801"/>
    </source>
</evidence>
<keyword evidence="9" id="KW-0067">ATP-binding</keyword>
<dbReference type="GO" id="GO:0000723">
    <property type="term" value="P:telomere maintenance"/>
    <property type="evidence" value="ECO:0007669"/>
    <property type="project" value="InterPro"/>
</dbReference>
<evidence type="ECO:0000256" key="4">
    <source>
        <dbReference type="ARBA" id="ARBA00022454"/>
    </source>
</evidence>
<evidence type="ECO:0000256" key="11">
    <source>
        <dbReference type="ARBA" id="ARBA00023172"/>
    </source>
</evidence>
<keyword evidence="11" id="KW-0233">DNA recombination</keyword>
<dbReference type="Pfam" id="PF08785">
    <property type="entry name" value="Ku_PK_bind"/>
    <property type="match status" value="1"/>
</dbReference>
<dbReference type="SUPFAM" id="SSF53300">
    <property type="entry name" value="vWA-like"/>
    <property type="match status" value="1"/>
</dbReference>
<dbReference type="SUPFAM" id="SSF101420">
    <property type="entry name" value="C-terminal domain of Ku80"/>
    <property type="match status" value="1"/>
</dbReference>
<dbReference type="GO" id="GO:0005694">
    <property type="term" value="C:chromosome"/>
    <property type="evidence" value="ECO:0007669"/>
    <property type="project" value="UniProtKB-SubCell"/>
</dbReference>
<dbReference type="Gene3D" id="1.10.1600.10">
    <property type="match status" value="1"/>
</dbReference>
<dbReference type="InterPro" id="IPR002035">
    <property type="entry name" value="VWF_A"/>
</dbReference>
<dbReference type="Proteomes" id="UP000663880">
    <property type="component" value="Unassembled WGS sequence"/>
</dbReference>
<evidence type="ECO:0000256" key="13">
    <source>
        <dbReference type="ARBA" id="ARBA00023242"/>
    </source>
</evidence>
<evidence type="ECO:0000256" key="5">
    <source>
        <dbReference type="ARBA" id="ARBA00022741"/>
    </source>
</evidence>